<proteinExistence type="predicted"/>
<dbReference type="RefSeq" id="WP_184653928.1">
    <property type="nucleotide sequence ID" value="NZ_JACHBU010000002.1"/>
</dbReference>
<evidence type="ECO:0000256" key="1">
    <source>
        <dbReference type="SAM" id="SignalP"/>
    </source>
</evidence>
<keyword evidence="1" id="KW-0732">Signal</keyword>
<protein>
    <recommendedName>
        <fullName evidence="4">Lipoprotein</fullName>
    </recommendedName>
</protein>
<keyword evidence="3" id="KW-1185">Reference proteome</keyword>
<evidence type="ECO:0000313" key="2">
    <source>
        <dbReference type="EMBL" id="MBB6507470.1"/>
    </source>
</evidence>
<feature type="chain" id="PRO_5031301895" description="Lipoprotein" evidence="1">
    <location>
        <begin position="22"/>
        <end position="56"/>
    </location>
</feature>
<dbReference type="AlphaFoldDB" id="A0A7X0MRS4"/>
<gene>
    <name evidence="2" type="ORF">F4695_000802</name>
</gene>
<evidence type="ECO:0008006" key="4">
    <source>
        <dbReference type="Google" id="ProtNLM"/>
    </source>
</evidence>
<feature type="signal peptide" evidence="1">
    <location>
        <begin position="1"/>
        <end position="21"/>
    </location>
</feature>
<dbReference type="PROSITE" id="PS51257">
    <property type="entry name" value="PROKAR_LIPOPROTEIN"/>
    <property type="match status" value="1"/>
</dbReference>
<organism evidence="2 3">
    <name type="scientific">Rhizobium soli</name>
    <dbReference type="NCBI Taxonomy" id="424798"/>
    <lineage>
        <taxon>Bacteria</taxon>
        <taxon>Pseudomonadati</taxon>
        <taxon>Pseudomonadota</taxon>
        <taxon>Alphaproteobacteria</taxon>
        <taxon>Hyphomicrobiales</taxon>
        <taxon>Rhizobiaceae</taxon>
        <taxon>Rhizobium/Agrobacterium group</taxon>
        <taxon>Rhizobium</taxon>
    </lineage>
</organism>
<comment type="caution">
    <text evidence="2">The sequence shown here is derived from an EMBL/GenBank/DDBJ whole genome shotgun (WGS) entry which is preliminary data.</text>
</comment>
<accession>A0A7X0MRS4</accession>
<dbReference type="EMBL" id="JACHBU010000002">
    <property type="protein sequence ID" value="MBB6507470.1"/>
    <property type="molecule type" value="Genomic_DNA"/>
</dbReference>
<dbReference type="Proteomes" id="UP000585437">
    <property type="component" value="Unassembled WGS sequence"/>
</dbReference>
<reference evidence="2 3" key="1">
    <citation type="submission" date="2020-08" db="EMBL/GenBank/DDBJ databases">
        <title>The Agave Microbiome: Exploring the role of microbial communities in plant adaptations to desert environments.</title>
        <authorList>
            <person name="Partida-Martinez L.P."/>
        </authorList>
    </citation>
    <scope>NUCLEOTIDE SEQUENCE [LARGE SCALE GENOMIC DNA]</scope>
    <source>
        <strain evidence="2 3">AS3.12</strain>
    </source>
</reference>
<name>A0A7X0MRS4_9HYPH</name>
<sequence length="56" mass="5890">MATRLCALLAVAILLSACSSTDRQIKAPCGPLTSFAEASHCGEPQPVNPFTQIMVE</sequence>
<evidence type="ECO:0000313" key="3">
    <source>
        <dbReference type="Proteomes" id="UP000585437"/>
    </source>
</evidence>